<keyword evidence="2" id="KW-1185">Reference proteome</keyword>
<protein>
    <submittedName>
        <fullName evidence="1">Uncharacterized protein</fullName>
    </submittedName>
</protein>
<dbReference type="Proteomes" id="UP001057452">
    <property type="component" value="Chromosome 22"/>
</dbReference>
<name>A0ACB9WHT6_CHAAC</name>
<feature type="non-terminal residue" evidence="1">
    <location>
        <position position="629"/>
    </location>
</feature>
<feature type="non-terminal residue" evidence="1">
    <location>
        <position position="1"/>
    </location>
</feature>
<organism evidence="1 2">
    <name type="scientific">Chaenocephalus aceratus</name>
    <name type="common">Blackfin icefish</name>
    <name type="synonym">Chaenichthys aceratus</name>
    <dbReference type="NCBI Taxonomy" id="36190"/>
    <lineage>
        <taxon>Eukaryota</taxon>
        <taxon>Metazoa</taxon>
        <taxon>Chordata</taxon>
        <taxon>Craniata</taxon>
        <taxon>Vertebrata</taxon>
        <taxon>Euteleostomi</taxon>
        <taxon>Actinopterygii</taxon>
        <taxon>Neopterygii</taxon>
        <taxon>Teleostei</taxon>
        <taxon>Neoteleostei</taxon>
        <taxon>Acanthomorphata</taxon>
        <taxon>Eupercaria</taxon>
        <taxon>Perciformes</taxon>
        <taxon>Notothenioidei</taxon>
        <taxon>Channichthyidae</taxon>
        <taxon>Chaenocephalus</taxon>
    </lineage>
</organism>
<dbReference type="EMBL" id="CM043806">
    <property type="protein sequence ID" value="KAI4812824.1"/>
    <property type="molecule type" value="Genomic_DNA"/>
</dbReference>
<gene>
    <name evidence="1" type="ORF">KUCAC02_024191</name>
</gene>
<reference evidence="1" key="1">
    <citation type="submission" date="2022-05" db="EMBL/GenBank/DDBJ databases">
        <title>Chromosome-level genome of Chaenocephalus aceratus.</title>
        <authorList>
            <person name="Park H."/>
        </authorList>
    </citation>
    <scope>NUCLEOTIDE SEQUENCE</scope>
    <source>
        <strain evidence="1">KU_202001</strain>
    </source>
</reference>
<sequence>VPPLQTGQRFLLDGLSQMQLAVTEQEHVALNAQRPAPLAGRESWPVPGGHEETASPETGSGRVQPGHQWRSTVLRRNAKRWPARGRLLLRSHCRSLHAAYLSQTLSGVTVGSTSGQLALGQLAAVRSLSPDSLESRARCLSLMGKYLRLLAEQEEPLYLCTLWDSHTQKEARSDPKAVPAEQNSEEDGESSRRKQRVTPAKSNELQQRRRRAQQLLAQASQALTEAVSLCLQHQLPPPILAEASLNMLECHGQSDPAEAGQYLALFQSCCTVASVAEVLGCVCSGSGVSQFSALLNLHRMLLLSQEERPSSMLKGVQDSLNSLSKAFSHLTIYPGHLHILAELPPNLKIVLLQHSEDGSELFGAFYEMNRAPNQKGKTTQGTGSLTCSKVAKVSVCPRALLALREQIRAFDQEMRHGLFKHACWHAAEGRPQPSEEHRKAAAEEMLGPHFREIVENMDDYLKPLLTKFDFSCLRPQTTPLPVPEMTKARDKEEKGSSVKLPAESGEYVVLLADRKLLELPLEALSILQEERLNSVSRDFSLQLLHSRLIRVEPNKDGTSLSKRMKEILETHSQHCTHLWEGFMGSTGTPSLSEVEQLLCGCSAFIYLGMERFMANIPPAKLTALSLCGN</sequence>
<evidence type="ECO:0000313" key="2">
    <source>
        <dbReference type="Proteomes" id="UP001057452"/>
    </source>
</evidence>
<evidence type="ECO:0000313" key="1">
    <source>
        <dbReference type="EMBL" id="KAI4812824.1"/>
    </source>
</evidence>
<comment type="caution">
    <text evidence="1">The sequence shown here is derived from an EMBL/GenBank/DDBJ whole genome shotgun (WGS) entry which is preliminary data.</text>
</comment>
<accession>A0ACB9WHT6</accession>
<proteinExistence type="predicted"/>